<evidence type="ECO:0000256" key="2">
    <source>
        <dbReference type="ARBA" id="ARBA00010740"/>
    </source>
</evidence>
<dbReference type="EMBL" id="CP022932">
    <property type="protein sequence ID" value="ASV33793.1"/>
    <property type="molecule type" value="Genomic_DNA"/>
</dbReference>
<dbReference type="GO" id="GO:0042254">
    <property type="term" value="P:ribosome biogenesis"/>
    <property type="evidence" value="ECO:0007669"/>
    <property type="project" value="UniProtKB-KW"/>
</dbReference>
<dbReference type="Proteomes" id="UP000792865">
    <property type="component" value="Chromosome"/>
</dbReference>
<evidence type="ECO:0000313" key="7">
    <source>
        <dbReference type="EMBL" id="ATW29211.1"/>
    </source>
</evidence>
<gene>
    <name evidence="7" type="ORF">BJP41_01335</name>
    <name evidence="6" type="ORF">CJJ18_07020</name>
</gene>
<reference evidence="7" key="4">
    <citation type="journal article" date="2018" name="Genome Biol. Evol.">
        <title>Culture-Facilitated Comparative Genomics of the Facultative Symbiont Hamiltonella defensa.</title>
        <authorList>
            <person name="Chevignon G."/>
            <person name="Boyd B.M."/>
            <person name="Brandt J.W."/>
            <person name="Oliver K.M."/>
            <person name="Strand M.R."/>
        </authorList>
    </citation>
    <scope>NUCLEOTIDE SEQUENCE</scope>
    <source>
        <strain evidence="7">A2C</strain>
    </source>
</reference>
<accession>A0A2D3SVH4</accession>
<reference evidence="6" key="2">
    <citation type="submission" date="2017-08" db="EMBL/GenBank/DDBJ databases">
        <title>Genome sequence of Candidatus Hamiltonella defensa from Acyrthosiphon pisum strain MI47.</title>
        <authorList>
            <person name="Patel V.A."/>
            <person name="Chevignon G."/>
            <person name="Russell J.A."/>
            <person name="Oliver K.M."/>
        </authorList>
    </citation>
    <scope>NUCLEOTIDE SEQUENCE</scope>
    <source>
        <strain evidence="6">MI47</strain>
    </source>
</reference>
<reference evidence="8" key="3">
    <citation type="submission" date="2017-11" db="EMBL/GenBank/DDBJ databases">
        <title>PacBio sequencing of new strain of the secondary endosymbiont Candidatus Hamiltonella defensa.</title>
        <authorList>
            <person name="Strand M.R."/>
            <person name="Oliver K."/>
        </authorList>
    </citation>
    <scope>NUCLEOTIDE SEQUENCE [LARGE SCALE GENOMIC DNA]</scope>
    <source>
        <strain evidence="8">A2C</strain>
    </source>
</reference>
<comment type="similarity">
    <text evidence="2">Belongs to the DUF177 domain family.</text>
</comment>
<protein>
    <recommendedName>
        <fullName evidence="3">Large ribosomal RNA subunit accumulation protein YceD</fullName>
    </recommendedName>
    <alternativeName>
        <fullName evidence="5">23S rRNA accumulation protein YceD</fullName>
    </alternativeName>
</protein>
<evidence type="ECO:0000313" key="8">
    <source>
        <dbReference type="Proteomes" id="UP000230008"/>
    </source>
</evidence>
<dbReference type="AlphaFoldDB" id="A0A2D3SVH4"/>
<dbReference type="InterPro" id="IPR003772">
    <property type="entry name" value="YceD"/>
</dbReference>
<keyword evidence="4" id="KW-0690">Ribosome biogenesis</keyword>
<dbReference type="Proteomes" id="UP000230008">
    <property type="component" value="Chromosome"/>
</dbReference>
<dbReference type="GeneID" id="66260338"/>
<evidence type="ECO:0000256" key="1">
    <source>
        <dbReference type="ARBA" id="ARBA00002868"/>
    </source>
</evidence>
<dbReference type="Pfam" id="PF02620">
    <property type="entry name" value="YceD"/>
    <property type="match status" value="1"/>
</dbReference>
<evidence type="ECO:0000256" key="5">
    <source>
        <dbReference type="ARBA" id="ARBA00031841"/>
    </source>
</evidence>
<name>A0A2D3SVH4_9ENTR</name>
<dbReference type="EMBL" id="CP017606">
    <property type="protein sequence ID" value="ATW29211.1"/>
    <property type="molecule type" value="Genomic_DNA"/>
</dbReference>
<dbReference type="PANTHER" id="PTHR38099:SF1">
    <property type="entry name" value="LARGE RIBOSOMAL RNA SUBUNIT ACCUMULATION PROTEIN YCED"/>
    <property type="match status" value="1"/>
</dbReference>
<comment type="function">
    <text evidence="1">Plays a role in synthesis, processing and/or stability of 23S rRNA.</text>
</comment>
<reference evidence="8" key="1">
    <citation type="submission" date="2016-10" db="EMBL/GenBank/DDBJ databases">
        <authorList>
            <person name="Chevignon G."/>
        </authorList>
    </citation>
    <scope>NUCLEOTIDE SEQUENCE [LARGE SCALE GENOMIC DNA]</scope>
    <source>
        <strain evidence="8">A2C</strain>
    </source>
</reference>
<dbReference type="InterPro" id="IPR039255">
    <property type="entry name" value="YceD_bac"/>
</dbReference>
<evidence type="ECO:0000313" key="6">
    <source>
        <dbReference type="EMBL" id="ASV33793.1"/>
    </source>
</evidence>
<dbReference type="PANTHER" id="PTHR38099">
    <property type="entry name" value="LARGE RIBOSOMAL RNA SUBUNIT ACCUMULATION PROTEIN YCED"/>
    <property type="match status" value="1"/>
</dbReference>
<sequence length="176" mass="20228">MQKIKLPLTIDPIFAADKGLEYRGFCESDQFVRIAESVDSIESDIDVFLLFRIDEKQRAFIKGHANVDLKLTCQRCCSTFLYHLKTEYCFIPVTSGTYDKLSETCRGLYDFIEMNEAGELNLLSMIEDELILSIPAFPVHEDKDCHLFFTKMGEGLVQEQAKKSHPFSVLSRLKKK</sequence>
<organism evidence="7 8">
    <name type="scientific">Candidatus Williamhamiltonella defendens</name>
    <dbReference type="NCBI Taxonomy" id="138072"/>
    <lineage>
        <taxon>Bacteria</taxon>
        <taxon>Pseudomonadati</taxon>
        <taxon>Pseudomonadota</taxon>
        <taxon>Gammaproteobacteria</taxon>
        <taxon>Enterobacterales</taxon>
        <taxon>Enterobacteriaceae</taxon>
        <taxon>aphid secondary symbionts</taxon>
        <taxon>Candidatus Williamhamiltonella</taxon>
    </lineage>
</organism>
<dbReference type="RefSeq" id="WP_012738154.1">
    <property type="nucleotide sequence ID" value="NZ_CADIJI010000015.1"/>
</dbReference>
<evidence type="ECO:0000256" key="4">
    <source>
        <dbReference type="ARBA" id="ARBA00022517"/>
    </source>
</evidence>
<dbReference type="GO" id="GO:0005829">
    <property type="term" value="C:cytosol"/>
    <property type="evidence" value="ECO:0007669"/>
    <property type="project" value="TreeGrafter"/>
</dbReference>
<evidence type="ECO:0000256" key="3">
    <source>
        <dbReference type="ARBA" id="ARBA00015716"/>
    </source>
</evidence>
<proteinExistence type="inferred from homology"/>